<name>A0ABZ0UQ01_9RICK</name>
<sequence length="222" mass="25048">MFKGIKLLFTNRYVLGIFMLMSCTDAIGEVINYQRLSLMFNQAKSSSSFNDDKIVDLVSTIYSQIAYMQLIAFILSFFIANGLLRFIGIRRSLFIVPIFVGIGITLYFLTGMQQLIICLYVALYALNYSIGTPVRESLYIVTDRDVQVKSKFVIDACAVKMSRSLSHGFNYCNVQYILSAFGKRASIFANNAFMLGFCAIWLCTAYFMGKAYDAKSKEKAGE</sequence>
<dbReference type="Proteomes" id="UP001325140">
    <property type="component" value="Chromosome"/>
</dbReference>
<keyword evidence="3" id="KW-1185">Reference proteome</keyword>
<dbReference type="PANTHER" id="PTHR43596:SF1">
    <property type="entry name" value="ADP,ATP CARRIER PROTEIN"/>
    <property type="match status" value="1"/>
</dbReference>
<keyword evidence="1" id="KW-0812">Transmembrane</keyword>
<evidence type="ECO:0000313" key="2">
    <source>
        <dbReference type="EMBL" id="WPX97622.1"/>
    </source>
</evidence>
<evidence type="ECO:0000256" key="1">
    <source>
        <dbReference type="SAM" id="Phobius"/>
    </source>
</evidence>
<keyword evidence="1" id="KW-1133">Transmembrane helix</keyword>
<feature type="transmembrane region" description="Helical" evidence="1">
    <location>
        <begin position="12"/>
        <end position="31"/>
    </location>
</feature>
<feature type="transmembrane region" description="Helical" evidence="1">
    <location>
        <begin position="187"/>
        <end position="209"/>
    </location>
</feature>
<dbReference type="PANTHER" id="PTHR43596">
    <property type="entry name" value="ADP,ATP CARRIER PROTEIN"/>
    <property type="match status" value="1"/>
</dbReference>
<organism evidence="2 3">
    <name type="scientific">Candidatus Fokinia crypta</name>
    <dbReference type="NCBI Taxonomy" id="1920990"/>
    <lineage>
        <taxon>Bacteria</taxon>
        <taxon>Pseudomonadati</taxon>
        <taxon>Pseudomonadota</taxon>
        <taxon>Alphaproteobacteria</taxon>
        <taxon>Rickettsiales</taxon>
        <taxon>Candidatus Midichloriaceae</taxon>
        <taxon>Candidatus Fokinia</taxon>
    </lineage>
</organism>
<feature type="transmembrane region" description="Helical" evidence="1">
    <location>
        <begin position="93"/>
        <end position="126"/>
    </location>
</feature>
<accession>A0ABZ0UQ01</accession>
<protein>
    <submittedName>
        <fullName evidence="2">NTP/NDP exchange transporter C-terminal domain</fullName>
    </submittedName>
</protein>
<evidence type="ECO:0000313" key="3">
    <source>
        <dbReference type="Proteomes" id="UP001325140"/>
    </source>
</evidence>
<reference evidence="2" key="1">
    <citation type="submission" date="2022-10" db="EMBL/GenBank/DDBJ databases">
        <title>Host association and intracellularity evolved multiple times independently in the Rickettsiales.</title>
        <authorList>
            <person name="Castelli M."/>
            <person name="Nardi T."/>
            <person name="Gammuto L."/>
            <person name="Bellinzona G."/>
            <person name="Sabaneyeva E."/>
            <person name="Potekhin A."/>
            <person name="Serra V."/>
            <person name="Petroni G."/>
            <person name="Sassera D."/>
        </authorList>
    </citation>
    <scope>NUCLEOTIDE SEQUENCE [LARGE SCALE GENOMIC DNA]</scope>
    <source>
        <strain evidence="2">US_Bl 11III1</strain>
    </source>
</reference>
<dbReference type="PROSITE" id="PS51257">
    <property type="entry name" value="PROKAR_LIPOPROTEIN"/>
    <property type="match status" value="1"/>
</dbReference>
<dbReference type="EMBL" id="CP110343">
    <property type="protein sequence ID" value="WPX97622.1"/>
    <property type="molecule type" value="Genomic_DNA"/>
</dbReference>
<proteinExistence type="predicted"/>
<feature type="transmembrane region" description="Helical" evidence="1">
    <location>
        <begin position="65"/>
        <end position="86"/>
    </location>
</feature>
<gene>
    <name evidence="2" type="ORF">Fokcrypt_00128</name>
</gene>
<keyword evidence="1" id="KW-0472">Membrane</keyword>